<dbReference type="InterPro" id="IPR009057">
    <property type="entry name" value="Homeodomain-like_sf"/>
</dbReference>
<dbReference type="InterPro" id="IPR050109">
    <property type="entry name" value="HTH-type_TetR-like_transc_reg"/>
</dbReference>
<feature type="domain" description="HTH tetR-type" evidence="5">
    <location>
        <begin position="6"/>
        <end position="66"/>
    </location>
</feature>
<evidence type="ECO:0000313" key="7">
    <source>
        <dbReference type="Proteomes" id="UP001500665"/>
    </source>
</evidence>
<dbReference type="RefSeq" id="WP_344236578.1">
    <property type="nucleotide sequence ID" value="NZ_BAAAHH010000002.1"/>
</dbReference>
<sequence length="219" mass="22951">MARPRTHDLDRVLDVAEELVAREGLEGFTVRRLSAAAGISNGAVYHAFGSVPALLGRTWLRAGDDFLELQTALVDAALEGGDAVGAVVAAADAPAAFALRRPAGARMLMSVRSDRLLGPQLPQEVAEALLGLERRLVALLVRLAQAVWGRADAAAVGVVTSCVVDLPTALLGRELAGPSLEPVELSADLRRRLEAAVRAVLTVPLPAVGTGRPERNDHA</sequence>
<evidence type="ECO:0000259" key="5">
    <source>
        <dbReference type="PROSITE" id="PS50977"/>
    </source>
</evidence>
<comment type="caution">
    <text evidence="6">The sequence shown here is derived from an EMBL/GenBank/DDBJ whole genome shotgun (WGS) entry which is preliminary data.</text>
</comment>
<keyword evidence="2 4" id="KW-0238">DNA-binding</keyword>
<dbReference type="Proteomes" id="UP001500665">
    <property type="component" value="Unassembled WGS sequence"/>
</dbReference>
<evidence type="ECO:0000256" key="2">
    <source>
        <dbReference type="ARBA" id="ARBA00023125"/>
    </source>
</evidence>
<keyword evidence="7" id="KW-1185">Reference proteome</keyword>
<evidence type="ECO:0000313" key="6">
    <source>
        <dbReference type="EMBL" id="GAA0938829.1"/>
    </source>
</evidence>
<dbReference type="Pfam" id="PF00440">
    <property type="entry name" value="TetR_N"/>
    <property type="match status" value="1"/>
</dbReference>
<dbReference type="EMBL" id="BAAAHH010000002">
    <property type="protein sequence ID" value="GAA0938829.1"/>
    <property type="molecule type" value="Genomic_DNA"/>
</dbReference>
<proteinExistence type="predicted"/>
<dbReference type="PROSITE" id="PS50977">
    <property type="entry name" value="HTH_TETR_2"/>
    <property type="match status" value="1"/>
</dbReference>
<dbReference type="PANTHER" id="PTHR30055:SF234">
    <property type="entry name" value="HTH-TYPE TRANSCRIPTIONAL REGULATOR BETI"/>
    <property type="match status" value="1"/>
</dbReference>
<gene>
    <name evidence="6" type="ORF">GCM10009550_06880</name>
</gene>
<protein>
    <submittedName>
        <fullName evidence="6">TetR/AcrR family transcriptional regulator</fullName>
    </submittedName>
</protein>
<name>A0ABN1Q8U7_9ACTN</name>
<evidence type="ECO:0000256" key="3">
    <source>
        <dbReference type="ARBA" id="ARBA00023163"/>
    </source>
</evidence>
<feature type="DNA-binding region" description="H-T-H motif" evidence="4">
    <location>
        <begin position="29"/>
        <end position="48"/>
    </location>
</feature>
<evidence type="ECO:0000256" key="1">
    <source>
        <dbReference type="ARBA" id="ARBA00023015"/>
    </source>
</evidence>
<dbReference type="PRINTS" id="PR00455">
    <property type="entry name" value="HTHTETR"/>
</dbReference>
<dbReference type="InterPro" id="IPR001647">
    <property type="entry name" value="HTH_TetR"/>
</dbReference>
<dbReference type="SUPFAM" id="SSF46689">
    <property type="entry name" value="Homeodomain-like"/>
    <property type="match status" value="1"/>
</dbReference>
<dbReference type="PANTHER" id="PTHR30055">
    <property type="entry name" value="HTH-TYPE TRANSCRIPTIONAL REGULATOR RUTR"/>
    <property type="match status" value="1"/>
</dbReference>
<reference evidence="6 7" key="1">
    <citation type="journal article" date="2019" name="Int. J. Syst. Evol. Microbiol.">
        <title>The Global Catalogue of Microorganisms (GCM) 10K type strain sequencing project: providing services to taxonomists for standard genome sequencing and annotation.</title>
        <authorList>
            <consortium name="The Broad Institute Genomics Platform"/>
            <consortium name="The Broad Institute Genome Sequencing Center for Infectious Disease"/>
            <person name="Wu L."/>
            <person name="Ma J."/>
        </authorList>
    </citation>
    <scope>NUCLEOTIDE SEQUENCE [LARGE SCALE GENOMIC DNA]</scope>
    <source>
        <strain evidence="6 7">JCM 10696</strain>
    </source>
</reference>
<keyword evidence="1" id="KW-0805">Transcription regulation</keyword>
<organism evidence="6 7">
    <name type="scientific">Actinocorallia libanotica</name>
    <dbReference type="NCBI Taxonomy" id="46162"/>
    <lineage>
        <taxon>Bacteria</taxon>
        <taxon>Bacillati</taxon>
        <taxon>Actinomycetota</taxon>
        <taxon>Actinomycetes</taxon>
        <taxon>Streptosporangiales</taxon>
        <taxon>Thermomonosporaceae</taxon>
        <taxon>Actinocorallia</taxon>
    </lineage>
</organism>
<accession>A0ABN1Q8U7</accession>
<evidence type="ECO:0000256" key="4">
    <source>
        <dbReference type="PROSITE-ProRule" id="PRU00335"/>
    </source>
</evidence>
<keyword evidence="3" id="KW-0804">Transcription</keyword>
<dbReference type="Gene3D" id="1.10.357.10">
    <property type="entry name" value="Tetracycline Repressor, domain 2"/>
    <property type="match status" value="1"/>
</dbReference>